<name>A0ABM4ATK9_VANTA</name>
<sequence length="321" mass="37387">MYTMKIPIFVILFDHISAVFLDLNYKNKSINRSVRESQDYEPEPVTIPFKDSGNIPYNLNCDDFTQYAVNCTAEAALIYNSSRMSPPYPAKVNDWCRAIRHLTNCAINWNTDCKDATDSRFNEESIKGHIHVVNNICDDEWFLIRYDEIALCVESSTDSWETCYINFKDSVEEHKNTSQEWTHYEVHFRLCCARSRFRRCTLESLFVKPTQCTQEQAATLQKFSVIVSEGGVYQDCDRNMMYANCPGGDPRPTSAMLKRLMSTEAHSRGYKLRQRLETFFFVAYFVNPTNNITYPLAVFFKCLKIKGYRLERAATTDFRNE</sequence>
<evidence type="ECO:0000313" key="3">
    <source>
        <dbReference type="RefSeq" id="XP_064074645.1"/>
    </source>
</evidence>
<accession>A0ABM4ATK9</accession>
<protein>
    <submittedName>
        <fullName evidence="3">Uncharacterized protein LOC135193957</fullName>
    </submittedName>
</protein>
<evidence type="ECO:0000256" key="1">
    <source>
        <dbReference type="SAM" id="SignalP"/>
    </source>
</evidence>
<dbReference type="RefSeq" id="XP_064074645.1">
    <property type="nucleotide sequence ID" value="XM_064218575.1"/>
</dbReference>
<dbReference type="PANTHER" id="PTHR33964:SF1">
    <property type="entry name" value="RE45066P"/>
    <property type="match status" value="1"/>
</dbReference>
<feature type="signal peptide" evidence="1">
    <location>
        <begin position="1"/>
        <end position="18"/>
    </location>
</feature>
<dbReference type="PANTHER" id="PTHR33964">
    <property type="entry name" value="RE45066P-RELATED"/>
    <property type="match status" value="1"/>
</dbReference>
<keyword evidence="2" id="KW-1185">Reference proteome</keyword>
<evidence type="ECO:0000313" key="2">
    <source>
        <dbReference type="Proteomes" id="UP001652626"/>
    </source>
</evidence>
<gene>
    <name evidence="3" type="primary">LOC135193957</name>
</gene>
<proteinExistence type="predicted"/>
<organism evidence="2 3">
    <name type="scientific">Vanessa tameamea</name>
    <name type="common">Kamehameha butterfly</name>
    <dbReference type="NCBI Taxonomy" id="334116"/>
    <lineage>
        <taxon>Eukaryota</taxon>
        <taxon>Metazoa</taxon>
        <taxon>Ecdysozoa</taxon>
        <taxon>Arthropoda</taxon>
        <taxon>Hexapoda</taxon>
        <taxon>Insecta</taxon>
        <taxon>Pterygota</taxon>
        <taxon>Neoptera</taxon>
        <taxon>Endopterygota</taxon>
        <taxon>Lepidoptera</taxon>
        <taxon>Glossata</taxon>
        <taxon>Ditrysia</taxon>
        <taxon>Papilionoidea</taxon>
        <taxon>Nymphalidae</taxon>
        <taxon>Nymphalinae</taxon>
        <taxon>Vanessa</taxon>
    </lineage>
</organism>
<dbReference type="Proteomes" id="UP001652626">
    <property type="component" value="Chromosome 23"/>
</dbReference>
<feature type="chain" id="PRO_5047515170" evidence="1">
    <location>
        <begin position="19"/>
        <end position="321"/>
    </location>
</feature>
<reference evidence="3" key="1">
    <citation type="submission" date="2025-08" db="UniProtKB">
        <authorList>
            <consortium name="RefSeq"/>
        </authorList>
    </citation>
    <scope>IDENTIFICATION</scope>
    <source>
        <tissue evidence="3">Whole body</tissue>
    </source>
</reference>
<dbReference type="GeneID" id="135193957"/>
<keyword evidence="1" id="KW-0732">Signal</keyword>